<evidence type="ECO:0000256" key="5">
    <source>
        <dbReference type="ARBA" id="ARBA00022679"/>
    </source>
</evidence>
<dbReference type="EMBL" id="MT631715">
    <property type="protein sequence ID" value="QNO58140.1"/>
    <property type="molecule type" value="Genomic_DNA"/>
</dbReference>
<reference evidence="9" key="1">
    <citation type="submission" date="2020-06" db="EMBL/GenBank/DDBJ databases">
        <title>Unique genomic features of the anaerobic methanotrophic archaea.</title>
        <authorList>
            <person name="Chadwick G.L."/>
            <person name="Skennerton C.T."/>
            <person name="Laso-Perez R."/>
            <person name="Leu A.O."/>
            <person name="Speth D.R."/>
            <person name="Yu H."/>
            <person name="Morgan-Lang C."/>
            <person name="Hatzenpichler R."/>
            <person name="Goudeau D."/>
            <person name="Malmstrom R."/>
            <person name="Brazelton W.J."/>
            <person name="Woyke T."/>
            <person name="Hallam S.J."/>
            <person name="Tyson G.W."/>
            <person name="Wegener G."/>
            <person name="Boetius A."/>
            <person name="Orphan V."/>
        </authorList>
    </citation>
    <scope>NUCLEOTIDE SEQUENCE</scope>
</reference>
<dbReference type="GO" id="GO:0006520">
    <property type="term" value="P:amino acid metabolic process"/>
    <property type="evidence" value="ECO:0007669"/>
    <property type="project" value="InterPro"/>
</dbReference>
<dbReference type="InterPro" id="IPR004839">
    <property type="entry name" value="Aminotransferase_I/II_large"/>
</dbReference>
<keyword evidence="4 7" id="KW-0032">Aminotransferase</keyword>
<evidence type="ECO:0000256" key="6">
    <source>
        <dbReference type="ARBA" id="ARBA00022898"/>
    </source>
</evidence>
<accession>A0A7G9ZD06</accession>
<dbReference type="Gene3D" id="3.40.640.10">
    <property type="entry name" value="Type I PLP-dependent aspartate aminotransferase-like (Major domain)"/>
    <property type="match status" value="1"/>
</dbReference>
<dbReference type="EC" id="2.6.1.-" evidence="7"/>
<dbReference type="SUPFAM" id="SSF53383">
    <property type="entry name" value="PLP-dependent transferases"/>
    <property type="match status" value="1"/>
</dbReference>
<evidence type="ECO:0000256" key="2">
    <source>
        <dbReference type="ARBA" id="ARBA00007441"/>
    </source>
</evidence>
<dbReference type="Pfam" id="PF00155">
    <property type="entry name" value="Aminotran_1_2"/>
    <property type="match status" value="1"/>
</dbReference>
<dbReference type="GO" id="GO:0008483">
    <property type="term" value="F:transaminase activity"/>
    <property type="evidence" value="ECO:0007669"/>
    <property type="project" value="UniProtKB-KW"/>
</dbReference>
<dbReference type="InterPro" id="IPR050596">
    <property type="entry name" value="AspAT/PAT-like"/>
</dbReference>
<evidence type="ECO:0000256" key="4">
    <source>
        <dbReference type="ARBA" id="ARBA00022576"/>
    </source>
</evidence>
<dbReference type="InterPro" id="IPR004838">
    <property type="entry name" value="NHTrfase_class1_PyrdxlP-BS"/>
</dbReference>
<organism evidence="9">
    <name type="scientific">Candidatus Methanophaga sp. ANME-1 ERB7</name>
    <dbReference type="NCBI Taxonomy" id="2759913"/>
    <lineage>
        <taxon>Archaea</taxon>
        <taxon>Methanobacteriati</taxon>
        <taxon>Methanobacteriota</taxon>
        <taxon>Stenosarchaea group</taxon>
        <taxon>Methanomicrobia</taxon>
        <taxon>Candidatus Methanophagales</taxon>
        <taxon>Candidatus Methanophagaceae</taxon>
        <taxon>Candidatus Methanophaga</taxon>
    </lineage>
</organism>
<evidence type="ECO:0000259" key="8">
    <source>
        <dbReference type="Pfam" id="PF00155"/>
    </source>
</evidence>
<gene>
    <name evidence="9" type="primary">aspC</name>
    <name evidence="9" type="ORF">ACBHHCEK_00008</name>
</gene>
<dbReference type="InterPro" id="IPR015424">
    <property type="entry name" value="PyrdxlP-dep_Trfase"/>
</dbReference>
<dbReference type="InterPro" id="IPR015422">
    <property type="entry name" value="PyrdxlP-dep_Trfase_small"/>
</dbReference>
<comment type="cofactor">
    <cofactor evidence="1 7">
        <name>pyridoxal 5'-phosphate</name>
        <dbReference type="ChEBI" id="CHEBI:597326"/>
    </cofactor>
</comment>
<dbReference type="PROSITE" id="PS00105">
    <property type="entry name" value="AA_TRANSFER_CLASS_1"/>
    <property type="match status" value="1"/>
</dbReference>
<dbReference type="PANTHER" id="PTHR46383">
    <property type="entry name" value="ASPARTATE AMINOTRANSFERASE"/>
    <property type="match status" value="1"/>
</dbReference>
<comment type="similarity">
    <text evidence="2 7">Belongs to the class-I pyridoxal-phosphate-dependent aminotransferase family.</text>
</comment>
<dbReference type="CDD" id="cd00609">
    <property type="entry name" value="AAT_like"/>
    <property type="match status" value="1"/>
</dbReference>
<proteinExistence type="inferred from homology"/>
<protein>
    <recommendedName>
        <fullName evidence="7">Aminotransferase</fullName>
        <ecNumber evidence="7">2.6.1.-</ecNumber>
    </recommendedName>
</protein>
<dbReference type="InterPro" id="IPR015421">
    <property type="entry name" value="PyrdxlP-dep_Trfase_major"/>
</dbReference>
<dbReference type="AlphaFoldDB" id="A0A7G9ZD06"/>
<name>A0A7G9ZD06_9EURY</name>
<evidence type="ECO:0000313" key="9">
    <source>
        <dbReference type="EMBL" id="QNO58140.1"/>
    </source>
</evidence>
<keyword evidence="6" id="KW-0663">Pyridoxal phosphate</keyword>
<dbReference type="GO" id="GO:0030170">
    <property type="term" value="F:pyridoxal phosphate binding"/>
    <property type="evidence" value="ECO:0007669"/>
    <property type="project" value="InterPro"/>
</dbReference>
<sequence length="411" mass="46028">MKEIVVEPHIAEILMPENLRVGLFVAEQRKRCSKIGCNAEFYGFGFGQSPFHVPPPLQRSLGEHAGMGHYSAAEGIDELREAIAGFNKRHFALDVDPSRIVVGHGTKGLMYTLFSIIGGSVVIPSPAWIGYAPQLTLHGKKYHLFFMKPENNYKIYPPDLDEFLYELPEEQHLLILNNPHNPTGAVYSKDELEGIAEVCRRHDTLVLADEIYALTTYQFENFTSMGMIYPEGTFITNGLSKDRSAGGYRLGSCIMPENCSEKLKDDFTKVAATVYTNISTPTQNAAITAYEPNEEIEDYFKTTRKIHQIMGTFVSRAFNAINGIKTTKPEGAFYFLADFNHISDDLKRKGVNTSNELAKSLISHPHHITTISGDAIMVHQDDFAARIAFVDYNGRAAFEKFKEKPPKTTSE</sequence>
<evidence type="ECO:0000256" key="3">
    <source>
        <dbReference type="ARBA" id="ARBA00011738"/>
    </source>
</evidence>
<comment type="subunit">
    <text evidence="3">Homodimer.</text>
</comment>
<dbReference type="Gene3D" id="3.90.1150.10">
    <property type="entry name" value="Aspartate Aminotransferase, domain 1"/>
    <property type="match status" value="1"/>
</dbReference>
<feature type="domain" description="Aminotransferase class I/classII large" evidence="8">
    <location>
        <begin position="61"/>
        <end position="378"/>
    </location>
</feature>
<evidence type="ECO:0000256" key="1">
    <source>
        <dbReference type="ARBA" id="ARBA00001933"/>
    </source>
</evidence>
<keyword evidence="5 7" id="KW-0808">Transferase</keyword>
<evidence type="ECO:0000256" key="7">
    <source>
        <dbReference type="RuleBase" id="RU000481"/>
    </source>
</evidence>
<dbReference type="PANTHER" id="PTHR46383:SF1">
    <property type="entry name" value="ASPARTATE AMINOTRANSFERASE"/>
    <property type="match status" value="1"/>
</dbReference>